<dbReference type="SUPFAM" id="SSF57850">
    <property type="entry name" value="RING/U-box"/>
    <property type="match status" value="1"/>
</dbReference>
<dbReference type="KEGG" id="ero:EROM_010570"/>
<dbReference type="PANTHER" id="PTHR22938">
    <property type="entry name" value="ZINC FINGER PROTEIN 598"/>
    <property type="match status" value="1"/>
</dbReference>
<evidence type="ECO:0000259" key="2">
    <source>
        <dbReference type="PROSITE" id="PS50089"/>
    </source>
</evidence>
<keyword evidence="1" id="KW-0479">Metal-binding</keyword>
<organism evidence="3 4">
    <name type="scientific">Encephalitozoon romaleae (strain SJ-2008)</name>
    <name type="common">Microsporidian parasite</name>
    <dbReference type="NCBI Taxonomy" id="1178016"/>
    <lineage>
        <taxon>Eukaryota</taxon>
        <taxon>Fungi</taxon>
        <taxon>Fungi incertae sedis</taxon>
        <taxon>Microsporidia</taxon>
        <taxon>Unikaryonidae</taxon>
        <taxon>Encephalitozoon</taxon>
    </lineage>
</organism>
<proteinExistence type="predicted"/>
<dbReference type="GO" id="GO:0008270">
    <property type="term" value="F:zinc ion binding"/>
    <property type="evidence" value="ECO:0007669"/>
    <property type="project" value="UniProtKB-KW"/>
</dbReference>
<name>I6ZS27_ENCRO</name>
<keyword evidence="1" id="KW-0862">Zinc</keyword>
<reference evidence="3 4" key="1">
    <citation type="journal article" date="2012" name="Proc. Natl. Acad. Sci. U.S.A.">
        <title>Gain and loss of multiple functionally related, horizontally transferred genes in the reduced genomes of two microsporidian parasites.</title>
        <authorList>
            <person name="Pombert J.-F."/>
            <person name="Selman M."/>
            <person name="Burki F."/>
            <person name="Bardell F.T."/>
            <person name="Farinelli L."/>
            <person name="Solter L.F."/>
            <person name="Whitman D.W."/>
            <person name="Weiss L.M."/>
            <person name="Corradi N."/>
            <person name="Keeling P.J."/>
        </authorList>
    </citation>
    <scope>NUCLEOTIDE SEQUENCE [LARGE SCALE GENOMIC DNA]</scope>
    <source>
        <strain evidence="3 4">SJ-2008</strain>
    </source>
</reference>
<dbReference type="GO" id="GO:0043022">
    <property type="term" value="F:ribosome binding"/>
    <property type="evidence" value="ECO:0007669"/>
    <property type="project" value="TreeGrafter"/>
</dbReference>
<evidence type="ECO:0000256" key="1">
    <source>
        <dbReference type="PROSITE-ProRule" id="PRU00175"/>
    </source>
</evidence>
<gene>
    <name evidence="3" type="ordered locus">EROM_010570</name>
</gene>
<dbReference type="InterPro" id="IPR013083">
    <property type="entry name" value="Znf_RING/FYVE/PHD"/>
</dbReference>
<dbReference type="GO" id="GO:0072344">
    <property type="term" value="P:rescue of stalled ribosome"/>
    <property type="evidence" value="ECO:0007669"/>
    <property type="project" value="InterPro"/>
</dbReference>
<protein>
    <submittedName>
        <fullName evidence="3">RING zinc finger domain-containing protein</fullName>
    </submittedName>
</protein>
<dbReference type="PROSITE" id="PS00028">
    <property type="entry name" value="ZINC_FINGER_C2H2_1"/>
    <property type="match status" value="1"/>
</dbReference>
<dbReference type="EMBL" id="CP003518">
    <property type="protein sequence ID" value="AFN82401.1"/>
    <property type="molecule type" value="Genomic_DNA"/>
</dbReference>
<dbReference type="OrthoDB" id="3838338at2759"/>
<dbReference type="SMART" id="SM00355">
    <property type="entry name" value="ZnF_C2H2"/>
    <property type="match status" value="4"/>
</dbReference>
<dbReference type="RefSeq" id="XP_009263898.1">
    <property type="nucleotide sequence ID" value="XM_009265623.1"/>
</dbReference>
<accession>I6ZS27</accession>
<feature type="domain" description="RING-type" evidence="2">
    <location>
        <begin position="3"/>
        <end position="43"/>
    </location>
</feature>
<evidence type="ECO:0000313" key="4">
    <source>
        <dbReference type="Proteomes" id="UP000010094"/>
    </source>
</evidence>
<dbReference type="GO" id="GO:0016567">
    <property type="term" value="P:protein ubiquitination"/>
    <property type="evidence" value="ECO:0007669"/>
    <property type="project" value="TreeGrafter"/>
</dbReference>
<dbReference type="Gene3D" id="3.30.40.10">
    <property type="entry name" value="Zinc/RING finger domain, C3HC4 (zinc finger)"/>
    <property type="match status" value="1"/>
</dbReference>
<dbReference type="InterPro" id="IPR013087">
    <property type="entry name" value="Znf_C2H2_type"/>
</dbReference>
<dbReference type="PROSITE" id="PS50089">
    <property type="entry name" value="ZF_RING_2"/>
    <property type="match status" value="1"/>
</dbReference>
<dbReference type="Pfam" id="PF25447">
    <property type="entry name" value="RING_ZNF598"/>
    <property type="match status" value="1"/>
</dbReference>
<dbReference type="PANTHER" id="PTHR22938:SF0">
    <property type="entry name" value="E3 UBIQUITIN-PROTEIN LIGASE ZNF598"/>
    <property type="match status" value="1"/>
</dbReference>
<keyword evidence="1" id="KW-0863">Zinc-finger</keyword>
<dbReference type="GeneID" id="20520684"/>
<sequence length="431" mass="49845">MGCQVCTGSMDVFARYDCNHRICMVCSMRLVFLYMQPTCPLCRKPAEEIIFSTLSLGCERASKQLWKGRRAASTVFYEGECVKKMMEDLLSNKCQKCHNKFGTLKELSKHYSCHGVILCLECIKNRKDFWNEIKLYRSDTIKDHKNGSLQEEGFDGHVLCVHCKIYLFDSDDAKQHCNLKHELCHVCDMMGTKYQYYSGFKDLEAHYRNAHYCCTFQTCQVNKCYVFPYQTELFEHLNRFHKVCTKLSEIPRYGKCNIPVMDPFKKKKTLARVSVMDPSGGEVRVSSFVKASIPQSKALPSTGTEIPKYLDKNILEEEKKRQNRRKAVINRMCKAEADGVEEIINEFLEGFMDVMEAFNKISEMVGDAITLKLFETIHFGAKQGTIENNIRALRKKVMFPKFIPSKPVIYGEPEERRSPGFTVIDLHKKKQ</sequence>
<dbReference type="InterPro" id="IPR001841">
    <property type="entry name" value="Znf_RING"/>
</dbReference>
<dbReference type="AlphaFoldDB" id="I6ZS27"/>
<dbReference type="GO" id="GO:0061630">
    <property type="term" value="F:ubiquitin protein ligase activity"/>
    <property type="evidence" value="ECO:0007669"/>
    <property type="project" value="InterPro"/>
</dbReference>
<evidence type="ECO:0000313" key="3">
    <source>
        <dbReference type="EMBL" id="AFN82401.1"/>
    </source>
</evidence>
<dbReference type="VEuPathDB" id="MicrosporidiaDB:EROM_010570"/>
<keyword evidence="4" id="KW-1185">Reference proteome</keyword>
<dbReference type="HOGENOM" id="CLU_653992_0_0_1"/>
<dbReference type="InterPro" id="IPR044288">
    <property type="entry name" value="ZNF598/HEL2"/>
</dbReference>
<dbReference type="Proteomes" id="UP000010094">
    <property type="component" value="Chromosome I"/>
</dbReference>